<dbReference type="Gene3D" id="3.30.300.30">
    <property type="match status" value="1"/>
</dbReference>
<protein>
    <submittedName>
        <fullName evidence="7">AMP-binding protein</fullName>
    </submittedName>
</protein>
<evidence type="ECO:0000259" key="6">
    <source>
        <dbReference type="Pfam" id="PF13193"/>
    </source>
</evidence>
<dbReference type="SUPFAM" id="SSF56801">
    <property type="entry name" value="Acetyl-CoA synthetase-like"/>
    <property type="match status" value="1"/>
</dbReference>
<evidence type="ECO:0000256" key="1">
    <source>
        <dbReference type="ARBA" id="ARBA00006432"/>
    </source>
</evidence>
<proteinExistence type="inferred from homology"/>
<dbReference type="Pfam" id="PF00501">
    <property type="entry name" value="AMP-binding"/>
    <property type="match status" value="1"/>
</dbReference>
<evidence type="ECO:0000313" key="8">
    <source>
        <dbReference type="Proteomes" id="UP001501183"/>
    </source>
</evidence>
<organism evidence="7 8">
    <name type="scientific">Rhodococcus olei</name>
    <dbReference type="NCBI Taxonomy" id="2161675"/>
    <lineage>
        <taxon>Bacteria</taxon>
        <taxon>Bacillati</taxon>
        <taxon>Actinomycetota</taxon>
        <taxon>Actinomycetes</taxon>
        <taxon>Mycobacteriales</taxon>
        <taxon>Nocardiaceae</taxon>
        <taxon>Rhodococcus</taxon>
    </lineage>
</organism>
<reference evidence="8" key="1">
    <citation type="journal article" date="2019" name="Int. J. Syst. Evol. Microbiol.">
        <title>The Global Catalogue of Microorganisms (GCM) 10K type strain sequencing project: providing services to taxonomists for standard genome sequencing and annotation.</title>
        <authorList>
            <consortium name="The Broad Institute Genomics Platform"/>
            <consortium name="The Broad Institute Genome Sequencing Center for Infectious Disease"/>
            <person name="Wu L."/>
            <person name="Ma J."/>
        </authorList>
    </citation>
    <scope>NUCLEOTIDE SEQUENCE [LARGE SCALE GENOMIC DNA]</scope>
    <source>
        <strain evidence="8">JCM 32206</strain>
    </source>
</reference>
<comment type="similarity">
    <text evidence="1">Belongs to the ATP-dependent AMP-binding enzyme family.</text>
</comment>
<dbReference type="InterPro" id="IPR020845">
    <property type="entry name" value="AMP-binding_CS"/>
</dbReference>
<feature type="domain" description="AMP-binding enzyme C-terminal" evidence="6">
    <location>
        <begin position="445"/>
        <end position="521"/>
    </location>
</feature>
<keyword evidence="2" id="KW-0436">Ligase</keyword>
<name>A0ABP8P2R0_9NOCA</name>
<dbReference type="Pfam" id="PF13193">
    <property type="entry name" value="AMP-binding_C"/>
    <property type="match status" value="1"/>
</dbReference>
<gene>
    <name evidence="7" type="ORF">GCM10023094_22700</name>
</gene>
<keyword evidence="4" id="KW-0067">ATP-binding</keyword>
<keyword evidence="3" id="KW-0547">Nucleotide-binding</keyword>
<evidence type="ECO:0000256" key="4">
    <source>
        <dbReference type="ARBA" id="ARBA00022840"/>
    </source>
</evidence>
<sequence>MADTAAPTTDPEIPRLTPDVAAARRLTLADLLLTRADDDHPGLLFEEGRWTWREVVRECNARAAVLASLRRPGRPFHVGVLLENVPEYIFLIGAAALSGATLIGINPTRRGAELAADIRGVDCDLLLTDPQQRPLLDGLDTGVDPDRIVSVDDPAWSTKVQAALDDPITIAPEATDPATRLLLTFTSGSTGAPKAVICTTGRLAALGAINHCSLTRADVTYNAMPLFHGNAIMACWAPSVFTGATFTMRRRFSVSGFLPDVRRFGVTFFNYVGRSLAYLLSAPESEAERDTRLRTVFGTEAAPRDRDEFERRFGVRPIESYGSSEGAVVISLTPDSPPQSLGRAPEFMAVEIHDENGNECPRAVFDDNGVLVNAGDAIGEIVNLTGAAMFEGYYNNPQATAERVDGAAFRTGDLGYRDDAGFFYFAGRSGDRIRVDSENFSAAPVERILARFPGVRLVAVYPVPDPRTGDRVMATIQMDDAVDFDPIAFGRFLSDQPDLGTKWAPSFVRVASTLPVTATRKIDKPALRRDSWQVADPIYFGDPKSAEYVLADPDAIADLRLEYERYGRRPN</sequence>
<dbReference type="InterPro" id="IPR045851">
    <property type="entry name" value="AMP-bd_C_sf"/>
</dbReference>
<dbReference type="Gene3D" id="3.40.50.12780">
    <property type="entry name" value="N-terminal domain of ligase-like"/>
    <property type="match status" value="1"/>
</dbReference>
<dbReference type="InterPro" id="IPR000873">
    <property type="entry name" value="AMP-dep_synth/lig_dom"/>
</dbReference>
<comment type="caution">
    <text evidence="7">The sequence shown here is derived from an EMBL/GenBank/DDBJ whole genome shotgun (WGS) entry which is preliminary data.</text>
</comment>
<evidence type="ECO:0000259" key="5">
    <source>
        <dbReference type="Pfam" id="PF00501"/>
    </source>
</evidence>
<dbReference type="PANTHER" id="PTHR43107:SF15">
    <property type="entry name" value="FATTY ACID TRANSPORT PROTEIN 3, ISOFORM A"/>
    <property type="match status" value="1"/>
</dbReference>
<dbReference type="Proteomes" id="UP001501183">
    <property type="component" value="Unassembled WGS sequence"/>
</dbReference>
<dbReference type="PROSITE" id="PS00455">
    <property type="entry name" value="AMP_BINDING"/>
    <property type="match status" value="1"/>
</dbReference>
<evidence type="ECO:0000256" key="3">
    <source>
        <dbReference type="ARBA" id="ARBA00022741"/>
    </source>
</evidence>
<evidence type="ECO:0000313" key="7">
    <source>
        <dbReference type="EMBL" id="GAA4478664.1"/>
    </source>
</evidence>
<feature type="domain" description="AMP-dependent synthetase/ligase" evidence="5">
    <location>
        <begin position="39"/>
        <end position="394"/>
    </location>
</feature>
<dbReference type="InterPro" id="IPR025110">
    <property type="entry name" value="AMP-bd_C"/>
</dbReference>
<dbReference type="PANTHER" id="PTHR43107">
    <property type="entry name" value="LONG-CHAIN FATTY ACID TRANSPORT PROTEIN"/>
    <property type="match status" value="1"/>
</dbReference>
<dbReference type="EMBL" id="BAABFB010000036">
    <property type="protein sequence ID" value="GAA4478664.1"/>
    <property type="molecule type" value="Genomic_DNA"/>
</dbReference>
<keyword evidence="8" id="KW-1185">Reference proteome</keyword>
<accession>A0ABP8P2R0</accession>
<evidence type="ECO:0000256" key="2">
    <source>
        <dbReference type="ARBA" id="ARBA00022598"/>
    </source>
</evidence>
<dbReference type="InterPro" id="IPR042099">
    <property type="entry name" value="ANL_N_sf"/>
</dbReference>